<sequence length="290" mass="31086">STGVRRKRVGPRTGRLLVLLLVLCLWLCAAVVHGSGEYCHGWLDTQGSWHEGVQCPERFDAGSATICCGSCSLRYCCSSTDARLDQGPHPAQVGKGRGDKLSNEPIYVPFLIVGSVFVAFVIVGSFVAACCCRCLKPKQEPQQSRAPTGSRLMETIPMISSSGNPRGSSSRQSSTAASSSSSANSGARGPPPRTQNTCCLPAEGTMNNIYLNMPPNFSVMNCQQAAQILPHQAQFLHPQYLGYAVPHDSLAMTSTAPYLEGLQNGYRPMQSPFPHGNGNAEQMVYTTVTV</sequence>
<evidence type="ECO:0000256" key="1">
    <source>
        <dbReference type="ARBA" id="ARBA00004370"/>
    </source>
</evidence>
<reference evidence="10" key="1">
    <citation type="journal article" date="2006" name="Science">
        <title>Ancient noncoding elements conserved in the human genome.</title>
        <authorList>
            <person name="Venkatesh B."/>
            <person name="Kirkness E.F."/>
            <person name="Loh Y.H."/>
            <person name="Halpern A.L."/>
            <person name="Lee A.P."/>
            <person name="Johnson J."/>
            <person name="Dandona N."/>
            <person name="Viswanathan L.D."/>
            <person name="Tay A."/>
            <person name="Venter J.C."/>
            <person name="Strausberg R.L."/>
            <person name="Brenner S."/>
        </authorList>
    </citation>
    <scope>NUCLEOTIDE SEQUENCE [LARGE SCALE GENOMIC DNA]</scope>
</reference>
<evidence type="ECO:0000256" key="2">
    <source>
        <dbReference type="ARBA" id="ARBA00022692"/>
    </source>
</evidence>
<dbReference type="Ensembl" id="ENSCMIT00000020437.1">
    <property type="protein sequence ID" value="ENSCMIP00000020065.1"/>
    <property type="gene ID" value="ENSCMIG00000009290.1"/>
</dbReference>
<dbReference type="GO" id="GO:0016020">
    <property type="term" value="C:membrane"/>
    <property type="evidence" value="ECO:0007669"/>
    <property type="project" value="UniProtKB-SubCell"/>
</dbReference>
<dbReference type="InParanoid" id="A0A4W3HXR0"/>
<dbReference type="AlphaFoldDB" id="A0A4W3HXR0"/>
<dbReference type="GeneTree" id="ENSGT00940000157443"/>
<dbReference type="PANTHER" id="PTHR31395:SF0">
    <property type="entry name" value="PROTEIN SHISA-2 HOMOLOG"/>
    <property type="match status" value="1"/>
</dbReference>
<reference evidence="10" key="2">
    <citation type="journal article" date="2007" name="PLoS Biol.">
        <title>Survey sequencing and comparative analysis of the elephant shark (Callorhinchus milii) genome.</title>
        <authorList>
            <person name="Venkatesh B."/>
            <person name="Kirkness E.F."/>
            <person name="Loh Y.H."/>
            <person name="Halpern A.L."/>
            <person name="Lee A.P."/>
            <person name="Johnson J."/>
            <person name="Dandona N."/>
            <person name="Viswanathan L.D."/>
            <person name="Tay A."/>
            <person name="Venter J.C."/>
            <person name="Strausberg R.L."/>
            <person name="Brenner S."/>
        </authorList>
    </citation>
    <scope>NUCLEOTIDE SEQUENCE [LARGE SCALE GENOMIC DNA]</scope>
</reference>
<keyword evidence="7" id="KW-0732">Signal</keyword>
<evidence type="ECO:0000256" key="7">
    <source>
        <dbReference type="SAM" id="SignalP"/>
    </source>
</evidence>
<reference evidence="9" key="4">
    <citation type="submission" date="2025-08" db="UniProtKB">
        <authorList>
            <consortium name="Ensembl"/>
        </authorList>
    </citation>
    <scope>IDENTIFICATION</scope>
</reference>
<dbReference type="STRING" id="7868.ENSCMIP00000020065"/>
<keyword evidence="2 6" id="KW-0812">Transmembrane</keyword>
<feature type="region of interest" description="Disordered" evidence="5">
    <location>
        <begin position="140"/>
        <end position="198"/>
    </location>
</feature>
<feature type="transmembrane region" description="Helical" evidence="6">
    <location>
        <begin position="106"/>
        <end position="135"/>
    </location>
</feature>
<feature type="compositionally biased region" description="Low complexity" evidence="5">
    <location>
        <begin position="160"/>
        <end position="188"/>
    </location>
</feature>
<dbReference type="InterPro" id="IPR053891">
    <property type="entry name" value="Shisa_N"/>
</dbReference>
<name>A0A4W3HXR0_CALMI</name>
<dbReference type="Proteomes" id="UP000314986">
    <property type="component" value="Unassembled WGS sequence"/>
</dbReference>
<organism evidence="9 10">
    <name type="scientific">Callorhinchus milii</name>
    <name type="common">Ghost shark</name>
    <dbReference type="NCBI Taxonomy" id="7868"/>
    <lineage>
        <taxon>Eukaryota</taxon>
        <taxon>Metazoa</taxon>
        <taxon>Chordata</taxon>
        <taxon>Craniata</taxon>
        <taxon>Vertebrata</taxon>
        <taxon>Chondrichthyes</taxon>
        <taxon>Holocephali</taxon>
        <taxon>Chimaeriformes</taxon>
        <taxon>Callorhinchidae</taxon>
        <taxon>Callorhinchus</taxon>
    </lineage>
</organism>
<feature type="chain" id="PRO_5021262727" evidence="7">
    <location>
        <begin position="35"/>
        <end position="290"/>
    </location>
</feature>
<feature type="signal peptide" evidence="7">
    <location>
        <begin position="1"/>
        <end position="34"/>
    </location>
</feature>
<evidence type="ECO:0000256" key="5">
    <source>
        <dbReference type="SAM" id="MobiDB-lite"/>
    </source>
</evidence>
<evidence type="ECO:0000313" key="9">
    <source>
        <dbReference type="Ensembl" id="ENSCMIP00000020065.1"/>
    </source>
</evidence>
<dbReference type="FunCoup" id="A0A4W3HXR0">
    <property type="interactions" value="7"/>
</dbReference>
<feature type="domain" description="Shisa N-terminal" evidence="8">
    <location>
        <begin position="36"/>
        <end position="87"/>
    </location>
</feature>
<evidence type="ECO:0000256" key="4">
    <source>
        <dbReference type="ARBA" id="ARBA00023136"/>
    </source>
</evidence>
<comment type="subcellular location">
    <subcellularLocation>
        <location evidence="1">Membrane</location>
    </subcellularLocation>
</comment>
<dbReference type="Pfam" id="PF13908">
    <property type="entry name" value="Shisa_N"/>
    <property type="match status" value="1"/>
</dbReference>
<dbReference type="OMA" id="YAHPVSP"/>
<reference evidence="10" key="3">
    <citation type="journal article" date="2014" name="Nature">
        <title>Elephant shark genome provides unique insights into gnathostome evolution.</title>
        <authorList>
            <consortium name="International Elephant Shark Genome Sequencing Consortium"/>
            <person name="Venkatesh B."/>
            <person name="Lee A.P."/>
            <person name="Ravi V."/>
            <person name="Maurya A.K."/>
            <person name="Lian M.M."/>
            <person name="Swann J.B."/>
            <person name="Ohta Y."/>
            <person name="Flajnik M.F."/>
            <person name="Sutoh Y."/>
            <person name="Kasahara M."/>
            <person name="Hoon S."/>
            <person name="Gangu V."/>
            <person name="Roy S.W."/>
            <person name="Irimia M."/>
            <person name="Korzh V."/>
            <person name="Kondrychyn I."/>
            <person name="Lim Z.W."/>
            <person name="Tay B.H."/>
            <person name="Tohari S."/>
            <person name="Kong K.W."/>
            <person name="Ho S."/>
            <person name="Lorente-Galdos B."/>
            <person name="Quilez J."/>
            <person name="Marques-Bonet T."/>
            <person name="Raney B.J."/>
            <person name="Ingham P.W."/>
            <person name="Tay A."/>
            <person name="Hillier L.W."/>
            <person name="Minx P."/>
            <person name="Boehm T."/>
            <person name="Wilson R.K."/>
            <person name="Brenner S."/>
            <person name="Warren W.C."/>
        </authorList>
    </citation>
    <scope>NUCLEOTIDE SEQUENCE [LARGE SCALE GENOMIC DNA]</scope>
</reference>
<protein>
    <submittedName>
        <fullName evidence="9">Shisa family member 2</fullName>
    </submittedName>
</protein>
<evidence type="ECO:0000313" key="10">
    <source>
        <dbReference type="Proteomes" id="UP000314986"/>
    </source>
</evidence>
<evidence type="ECO:0000259" key="8">
    <source>
        <dbReference type="Pfam" id="PF13908"/>
    </source>
</evidence>
<keyword evidence="4 6" id="KW-0472">Membrane</keyword>
<reference evidence="9" key="5">
    <citation type="submission" date="2025-09" db="UniProtKB">
        <authorList>
            <consortium name="Ensembl"/>
        </authorList>
    </citation>
    <scope>IDENTIFICATION</scope>
</reference>
<dbReference type="InterPro" id="IPR026910">
    <property type="entry name" value="Shisa"/>
</dbReference>
<evidence type="ECO:0000256" key="3">
    <source>
        <dbReference type="ARBA" id="ARBA00022989"/>
    </source>
</evidence>
<dbReference type="PANTHER" id="PTHR31395">
    <property type="entry name" value="SHISA"/>
    <property type="match status" value="1"/>
</dbReference>
<accession>A0A4W3HXR0</accession>
<keyword evidence="10" id="KW-1185">Reference proteome</keyword>
<proteinExistence type="predicted"/>
<keyword evidence="3 6" id="KW-1133">Transmembrane helix</keyword>
<evidence type="ECO:0000256" key="6">
    <source>
        <dbReference type="SAM" id="Phobius"/>
    </source>
</evidence>